<dbReference type="EMBL" id="RBAH01000020">
    <property type="protein sequence ID" value="RKN77076.1"/>
    <property type="molecule type" value="Genomic_DNA"/>
</dbReference>
<feature type="transmembrane region" description="Helical" evidence="2">
    <location>
        <begin position="458"/>
        <end position="480"/>
    </location>
</feature>
<dbReference type="AlphaFoldDB" id="A0A3B0C077"/>
<evidence type="ECO:0000313" key="3">
    <source>
        <dbReference type="EMBL" id="RKN77076.1"/>
    </source>
</evidence>
<dbReference type="RefSeq" id="WP_120749785.1">
    <property type="nucleotide sequence ID" value="NZ_RBAH01000020.1"/>
</dbReference>
<protein>
    <submittedName>
        <fullName evidence="3">Uncharacterized protein</fullName>
    </submittedName>
</protein>
<proteinExistence type="predicted"/>
<reference evidence="3 4" key="1">
    <citation type="journal article" date="2007" name="Int. J. Syst. Evol. Microbiol.">
        <title>Paenibacillus ginsengarvi sp. nov., isolated from soil from ginseng cultivation.</title>
        <authorList>
            <person name="Yoon M.H."/>
            <person name="Ten L.N."/>
            <person name="Im W.T."/>
        </authorList>
    </citation>
    <scope>NUCLEOTIDE SEQUENCE [LARGE SCALE GENOMIC DNA]</scope>
    <source>
        <strain evidence="3 4">KCTC 13059</strain>
    </source>
</reference>
<feature type="transmembrane region" description="Helical" evidence="2">
    <location>
        <begin position="285"/>
        <end position="306"/>
    </location>
</feature>
<feature type="transmembrane region" description="Helical" evidence="2">
    <location>
        <begin position="421"/>
        <end position="446"/>
    </location>
</feature>
<name>A0A3B0C077_9BACL</name>
<organism evidence="3 4">
    <name type="scientific">Paenibacillus ginsengarvi</name>
    <dbReference type="NCBI Taxonomy" id="400777"/>
    <lineage>
        <taxon>Bacteria</taxon>
        <taxon>Bacillati</taxon>
        <taxon>Bacillota</taxon>
        <taxon>Bacilli</taxon>
        <taxon>Bacillales</taxon>
        <taxon>Paenibacillaceae</taxon>
        <taxon>Paenibacillus</taxon>
    </lineage>
</organism>
<comment type="caution">
    <text evidence="3">The sequence shown here is derived from an EMBL/GenBank/DDBJ whole genome shotgun (WGS) entry which is preliminary data.</text>
</comment>
<keyword evidence="2" id="KW-1133">Transmembrane helix</keyword>
<accession>A0A3B0C077</accession>
<evidence type="ECO:0000256" key="1">
    <source>
        <dbReference type="SAM" id="Coils"/>
    </source>
</evidence>
<evidence type="ECO:0000313" key="4">
    <source>
        <dbReference type="Proteomes" id="UP000282311"/>
    </source>
</evidence>
<sequence length="493" mass="57902">MSIRLDETIPCQQITKLVAPFGYRRSLEECQEVLPDNLWQFSDPMNQRLLRHIDNLVKKPSHGAQPIGRRWLLSEAGRLAFGIPSASESELLLQMDQQRYVFYIHSVELYLFETNVGFVVFNIQFPAKYTLDQMIQANFHLKKFTLPQLQITYDEQGNRRSVNLGASVRSMVEPFDWETFFEQDELLIALVYSMALLPQVETDQNEFDIWLGRKLFHMRRSFADSFKPTHEQCMLLGQEVEPVFQNSYWGASMEGMANVAYLTGDSSTDHFFKETYINNVNTTYFYLYILALHQRFALLMLSILASRLPAQLERVMLTNETNEILDNKGYELISELQERMTFFTLRSSFTQVSNVTHQARLYEKLRHTLRIEDLMQELHTELEVLSSLAHVREQKREERQRMKEQHNEAIVEKRQNRFQSYVMLMTTLFVVISTFADSLNVVGMVQNRTFPPLYSGPFYLLLSFGLLIAGAVAMMFWVMISNWHFKKRYTKHQ</sequence>
<keyword evidence="4" id="KW-1185">Reference proteome</keyword>
<dbReference type="OrthoDB" id="2796286at2"/>
<feature type="coiled-coil region" evidence="1">
    <location>
        <begin position="385"/>
        <end position="412"/>
    </location>
</feature>
<keyword evidence="2" id="KW-0472">Membrane</keyword>
<evidence type="ECO:0000256" key="2">
    <source>
        <dbReference type="SAM" id="Phobius"/>
    </source>
</evidence>
<gene>
    <name evidence="3" type="ORF">D7M11_23925</name>
</gene>
<keyword evidence="2" id="KW-0812">Transmembrane</keyword>
<dbReference type="Proteomes" id="UP000282311">
    <property type="component" value="Unassembled WGS sequence"/>
</dbReference>
<keyword evidence="1" id="KW-0175">Coiled coil</keyword>